<evidence type="ECO:0000256" key="3">
    <source>
        <dbReference type="ARBA" id="ARBA00022583"/>
    </source>
</evidence>
<dbReference type="RefSeq" id="XP_041631929.1">
    <property type="nucleotide sequence ID" value="XM_041775995.2"/>
</dbReference>
<dbReference type="InterPro" id="IPR000742">
    <property type="entry name" value="EGF"/>
</dbReference>
<keyword evidence="4 14" id="KW-0812">Transmembrane</keyword>
<evidence type="ECO:0000256" key="10">
    <source>
        <dbReference type="ARBA" id="ARBA00023170"/>
    </source>
</evidence>
<dbReference type="Proteomes" id="UP001652661">
    <property type="component" value="Chromosome 3R"/>
</dbReference>
<dbReference type="PANTHER" id="PTHR22722">
    <property type="entry name" value="LOW-DENSITY LIPOPROTEIN RECEPTOR-RELATED PROTEIN 2-RELATED"/>
    <property type="match status" value="1"/>
</dbReference>
<feature type="disulfide bond" evidence="12">
    <location>
        <begin position="222"/>
        <end position="240"/>
    </location>
</feature>
<keyword evidence="10 17" id="KW-0675">Receptor</keyword>
<dbReference type="Pfam" id="PF00057">
    <property type="entry name" value="Ldl_recept_a"/>
    <property type="match status" value="7"/>
</dbReference>
<keyword evidence="16" id="KW-1185">Reference proteome</keyword>
<comment type="subcellular location">
    <subcellularLocation>
        <location evidence="1">Membrane</location>
        <topology evidence="1">Single-pass membrane protein</topology>
    </subcellularLocation>
</comment>
<dbReference type="InterPro" id="IPR002172">
    <property type="entry name" value="LDrepeatLR_classA_rpt"/>
</dbReference>
<evidence type="ECO:0000256" key="9">
    <source>
        <dbReference type="ARBA" id="ARBA00023157"/>
    </source>
</evidence>
<dbReference type="InterPro" id="IPR000152">
    <property type="entry name" value="EGF-type_Asp/Asn_hydroxyl_site"/>
</dbReference>
<dbReference type="Pfam" id="PF12662">
    <property type="entry name" value="cEGF"/>
    <property type="match status" value="1"/>
</dbReference>
<dbReference type="InterPro" id="IPR051221">
    <property type="entry name" value="LDLR-related"/>
</dbReference>
<feature type="domain" description="EGF-like" evidence="15">
    <location>
        <begin position="450"/>
        <end position="465"/>
    </location>
</feature>
<evidence type="ECO:0000256" key="14">
    <source>
        <dbReference type="SAM" id="Phobius"/>
    </source>
</evidence>
<dbReference type="PROSITE" id="PS01186">
    <property type="entry name" value="EGF_2"/>
    <property type="match status" value="1"/>
</dbReference>
<dbReference type="SUPFAM" id="SSF57424">
    <property type="entry name" value="LDL receptor-like module"/>
    <property type="match status" value="7"/>
</dbReference>
<dbReference type="InterPro" id="IPR009030">
    <property type="entry name" value="Growth_fac_rcpt_cys_sf"/>
</dbReference>
<dbReference type="PROSITE" id="PS50068">
    <property type="entry name" value="LDLRA_2"/>
    <property type="match status" value="7"/>
</dbReference>
<evidence type="ECO:0000256" key="6">
    <source>
        <dbReference type="ARBA" id="ARBA00022737"/>
    </source>
</evidence>
<feature type="disulfide bond" evidence="12">
    <location>
        <begin position="215"/>
        <end position="227"/>
    </location>
</feature>
<dbReference type="InterPro" id="IPR000033">
    <property type="entry name" value="LDLR_classB_rpt"/>
</dbReference>
<feature type="disulfide bond" evidence="12">
    <location>
        <begin position="341"/>
        <end position="353"/>
    </location>
</feature>
<feature type="repeat" description="LDL-receptor class B" evidence="13">
    <location>
        <begin position="684"/>
        <end position="728"/>
    </location>
</feature>
<keyword evidence="5" id="KW-0732">Signal</keyword>
<dbReference type="InterPro" id="IPR001881">
    <property type="entry name" value="EGF-like_Ca-bd_dom"/>
</dbReference>
<evidence type="ECO:0000313" key="17">
    <source>
        <dbReference type="RefSeq" id="XP_041631929.1"/>
    </source>
</evidence>
<feature type="disulfide bond" evidence="12">
    <location>
        <begin position="234"/>
        <end position="249"/>
    </location>
</feature>
<feature type="transmembrane region" description="Helical" evidence="14">
    <location>
        <begin position="913"/>
        <end position="937"/>
    </location>
</feature>
<dbReference type="PROSITE" id="PS01209">
    <property type="entry name" value="LDLRA_1"/>
    <property type="match status" value="5"/>
</dbReference>
<dbReference type="SMART" id="SM00192">
    <property type="entry name" value="LDLa"/>
    <property type="match status" value="7"/>
</dbReference>
<evidence type="ECO:0000256" key="1">
    <source>
        <dbReference type="ARBA" id="ARBA00004167"/>
    </source>
</evidence>
<keyword evidence="6" id="KW-0677">Repeat</keyword>
<evidence type="ECO:0000256" key="13">
    <source>
        <dbReference type="PROSITE-ProRule" id="PRU00461"/>
    </source>
</evidence>
<dbReference type="SMART" id="SM00181">
    <property type="entry name" value="EGF"/>
    <property type="match status" value="4"/>
</dbReference>
<dbReference type="SUPFAM" id="SSF57184">
    <property type="entry name" value="Growth factor receptor domain"/>
    <property type="match status" value="1"/>
</dbReference>
<keyword evidence="17" id="KW-0449">Lipoprotein</keyword>
<feature type="disulfide bond" evidence="12">
    <location>
        <begin position="360"/>
        <end position="375"/>
    </location>
</feature>
<organism evidence="16 17">
    <name type="scientific">Drosophila kikkawai</name>
    <name type="common">Fruit fly</name>
    <dbReference type="NCBI Taxonomy" id="30033"/>
    <lineage>
        <taxon>Eukaryota</taxon>
        <taxon>Metazoa</taxon>
        <taxon>Ecdysozoa</taxon>
        <taxon>Arthropoda</taxon>
        <taxon>Hexapoda</taxon>
        <taxon>Insecta</taxon>
        <taxon>Pterygota</taxon>
        <taxon>Neoptera</taxon>
        <taxon>Endopterygota</taxon>
        <taxon>Diptera</taxon>
        <taxon>Brachycera</taxon>
        <taxon>Muscomorpha</taxon>
        <taxon>Ephydroidea</taxon>
        <taxon>Drosophilidae</taxon>
        <taxon>Drosophila</taxon>
        <taxon>Sophophora</taxon>
    </lineage>
</organism>
<feature type="disulfide bond" evidence="12">
    <location>
        <begin position="182"/>
        <end position="200"/>
    </location>
</feature>
<evidence type="ECO:0000256" key="7">
    <source>
        <dbReference type="ARBA" id="ARBA00022989"/>
    </source>
</evidence>
<dbReference type="SMART" id="SM00179">
    <property type="entry name" value="EGF_CA"/>
    <property type="match status" value="2"/>
</dbReference>
<evidence type="ECO:0000256" key="12">
    <source>
        <dbReference type="PROSITE-ProRule" id="PRU00124"/>
    </source>
</evidence>
<dbReference type="PROSITE" id="PS51120">
    <property type="entry name" value="LDLRB"/>
    <property type="match status" value="4"/>
</dbReference>
<evidence type="ECO:0000259" key="15">
    <source>
        <dbReference type="PROSITE" id="PS01186"/>
    </source>
</evidence>
<keyword evidence="11" id="KW-0325">Glycoprotein</keyword>
<sequence length="995" mass="109842">MAIESRSMSTASDSDTTKSSALSSIKSTRISTNLSDKRRAEQLFRCACANFNLLLLTLMIGFGKCCTATPTPTPAAPTSAPTTVNTQPLDEGGSLSKLLDGKAFINMSFKFLNVSGKIGTPLGIGQALEAKCDEKQFQCHSGDCIPIRFVCDGDADCKDHSDEQVKECKFIEATCSTDQFRCGNGNCIPNKWRCDQEHDCSDGSDETPELCNQTCRSDEFTCGNGRCIQKRWKCDHDDDCGDGSDEKECPVVPCDHVAEHTCTNGACIAKRWVCDGDPDCSDGSDERACANVTKTTTPCLPHEYQCKDRITCLHHSWLCDGDRDCPDGDDEHTANCKNVTCRADQFQCGDRSCIPGHLTCNGDKDCADGSDERDCGLSLSLGSQQGACNSTSEFDCGGGQCIPLSKVCDKRKDCADGEDEPAGKCGVNECASKNGGCMHHCVDLMVGHRCECHEGYTLSADKRNCQDINECETPGKCSQICVNEIGGFKCECEAGYMRDPRNHTRCKASEGHASLLLARRHDIRKIALDHMEMTSIVNSTKAATALDFVFRTGMIFWSDVTTQSIYKAPIDEGSEKTVVLKQSSVTSDGLAVDWIYNHVYYTDTHKCTIELTNFEGSMGKVLVEDSLDIPRSIALDPIEGWMYWSDWGASPRIERAGMDGSHRTTIISYDVKWPNGITLDLVRKRLYWVDGKLNIISSANYDGSQRRQVLYSGEYLRHPFSITTFEDYVYWTDWDKQAVFKANKFTGEDVEPVTAVHMLQHPMVVHVYHPYRQPDGVNHCQSVNGHCSHLCLPAPRINERSPRISCACPTGLKLMADGLMCVEDPLYVAPSTQPPRARKTKPKPKFPVRRLPTGVQVGHGEHRIRGNADIGLTTRLPLLAAAAATFVADQRPVKNQTQIEQTTAPSPQPDSGFIALVVIASLSGFAVLLSVLLLLGYRYCSKRRINSMNFENPIYRKTTTTEDHFSLRKNLPARIYDHTSVMDEEYSPVIGISSY</sequence>
<dbReference type="CDD" id="cd00054">
    <property type="entry name" value="EGF_CA"/>
    <property type="match status" value="2"/>
</dbReference>
<accession>A0ABM3C6J5</accession>
<protein>
    <submittedName>
        <fullName evidence="17">Low-density lipoprotein receptor isoform X3</fullName>
    </submittedName>
</protein>
<dbReference type="PROSITE" id="PS01187">
    <property type="entry name" value="EGF_CA"/>
    <property type="match status" value="1"/>
</dbReference>
<feature type="repeat" description="LDL-receptor class B" evidence="13">
    <location>
        <begin position="553"/>
        <end position="596"/>
    </location>
</feature>
<evidence type="ECO:0000256" key="4">
    <source>
        <dbReference type="ARBA" id="ARBA00022692"/>
    </source>
</evidence>
<feature type="disulfide bond" evidence="12">
    <location>
        <begin position="262"/>
        <end position="280"/>
    </location>
</feature>
<evidence type="ECO:0000256" key="11">
    <source>
        <dbReference type="ARBA" id="ARBA00023180"/>
    </source>
</evidence>
<dbReference type="InterPro" id="IPR036055">
    <property type="entry name" value="LDL_receptor-like_sf"/>
</dbReference>
<dbReference type="InterPro" id="IPR026823">
    <property type="entry name" value="cEGF"/>
</dbReference>
<dbReference type="PROSITE" id="PS00010">
    <property type="entry name" value="ASX_HYDROXYL"/>
    <property type="match status" value="1"/>
</dbReference>
<feature type="disulfide bond" evidence="12">
    <location>
        <begin position="348"/>
        <end position="366"/>
    </location>
</feature>
<dbReference type="PANTHER" id="PTHR22722:SF14">
    <property type="entry name" value="MEGALIN, ISOFORM A"/>
    <property type="match status" value="1"/>
</dbReference>
<feature type="disulfide bond" evidence="12">
    <location>
        <begin position="132"/>
        <end position="144"/>
    </location>
</feature>
<dbReference type="SUPFAM" id="SSF63825">
    <property type="entry name" value="YWTD domain"/>
    <property type="match status" value="1"/>
</dbReference>
<dbReference type="Gene3D" id="2.10.25.10">
    <property type="entry name" value="Laminin"/>
    <property type="match status" value="3"/>
</dbReference>
<reference evidence="17" key="1">
    <citation type="submission" date="2025-08" db="UniProtKB">
        <authorList>
            <consortium name="RefSeq"/>
        </authorList>
    </citation>
    <scope>IDENTIFICATION</scope>
    <source>
        <strain evidence="17">14028-0561.14</strain>
        <tissue evidence="17">Whole fly</tissue>
    </source>
</reference>
<dbReference type="Gene3D" id="2.120.10.30">
    <property type="entry name" value="TolB, C-terminal domain"/>
    <property type="match status" value="1"/>
</dbReference>
<evidence type="ECO:0000256" key="2">
    <source>
        <dbReference type="ARBA" id="ARBA00022536"/>
    </source>
</evidence>
<dbReference type="InterPro" id="IPR023415">
    <property type="entry name" value="LDLR_class-A_CS"/>
</dbReference>
<gene>
    <name evidence="17" type="primary">LpR1</name>
</gene>
<keyword evidence="2" id="KW-0245">EGF-like domain</keyword>
<feature type="disulfide bond" evidence="12">
    <location>
        <begin position="139"/>
        <end position="157"/>
    </location>
</feature>
<dbReference type="PRINTS" id="PR00261">
    <property type="entry name" value="LDLRECEPTOR"/>
</dbReference>
<feature type="disulfide bond" evidence="12">
    <location>
        <begin position="175"/>
        <end position="187"/>
    </location>
</feature>
<dbReference type="GeneID" id="108077600"/>
<dbReference type="InterPro" id="IPR011042">
    <property type="entry name" value="6-blade_b-propeller_TolB-like"/>
</dbReference>
<feature type="repeat" description="LDL-receptor class B" evidence="13">
    <location>
        <begin position="597"/>
        <end position="639"/>
    </location>
</feature>
<dbReference type="Pfam" id="PF00058">
    <property type="entry name" value="Ldl_recept_b"/>
    <property type="match status" value="3"/>
</dbReference>
<dbReference type="InterPro" id="IPR018097">
    <property type="entry name" value="EGF_Ca-bd_CS"/>
</dbReference>
<keyword evidence="9 12" id="KW-1015">Disulfide bond</keyword>
<dbReference type="Pfam" id="PF14670">
    <property type="entry name" value="FXa_inhibition"/>
    <property type="match status" value="1"/>
</dbReference>
<dbReference type="CDD" id="cd00112">
    <property type="entry name" value="LDLa"/>
    <property type="match status" value="6"/>
</dbReference>
<evidence type="ECO:0000313" key="16">
    <source>
        <dbReference type="Proteomes" id="UP001652661"/>
    </source>
</evidence>
<evidence type="ECO:0000256" key="8">
    <source>
        <dbReference type="ARBA" id="ARBA00023136"/>
    </source>
</evidence>
<keyword evidence="3" id="KW-0254">Endocytosis</keyword>
<feature type="repeat" description="LDL-receptor class B" evidence="13">
    <location>
        <begin position="640"/>
        <end position="683"/>
    </location>
</feature>
<comment type="caution">
    <text evidence="12">Lacks conserved residue(s) required for the propagation of feature annotation.</text>
</comment>
<proteinExistence type="predicted"/>
<feature type="disulfide bond" evidence="12">
    <location>
        <begin position="274"/>
        <end position="289"/>
    </location>
</feature>
<dbReference type="SMART" id="SM00135">
    <property type="entry name" value="LY"/>
    <property type="match status" value="5"/>
</dbReference>
<dbReference type="Gene3D" id="4.10.400.10">
    <property type="entry name" value="Low-density Lipoprotein Receptor"/>
    <property type="match status" value="7"/>
</dbReference>
<evidence type="ECO:0000256" key="5">
    <source>
        <dbReference type="ARBA" id="ARBA00022729"/>
    </source>
</evidence>
<keyword evidence="8 14" id="KW-0472">Membrane</keyword>
<name>A0ABM3C6J5_DROKI</name>
<feature type="disulfide bond" evidence="12">
    <location>
        <begin position="396"/>
        <end position="414"/>
    </location>
</feature>
<keyword evidence="7 14" id="KW-1133">Transmembrane helix</keyword>